<dbReference type="VEuPathDB" id="GiardiaDB:SS50377_24290"/>
<evidence type="ECO:0000256" key="2">
    <source>
        <dbReference type="SAM" id="SignalP"/>
    </source>
</evidence>
<evidence type="ECO:0000313" key="3">
    <source>
        <dbReference type="EMBL" id="EST44830.1"/>
    </source>
</evidence>
<dbReference type="Proteomes" id="UP000018208">
    <property type="component" value="Unassembled WGS sequence"/>
</dbReference>
<organism evidence="3">
    <name type="scientific">Spironucleus salmonicida</name>
    <dbReference type="NCBI Taxonomy" id="348837"/>
    <lineage>
        <taxon>Eukaryota</taxon>
        <taxon>Metamonada</taxon>
        <taxon>Diplomonadida</taxon>
        <taxon>Hexamitidae</taxon>
        <taxon>Hexamitinae</taxon>
        <taxon>Spironucleus</taxon>
    </lineage>
</organism>
<keyword evidence="2" id="KW-0732">Signal</keyword>
<protein>
    <recommendedName>
        <fullName evidence="6">Transmembrane protein</fullName>
    </recommendedName>
</protein>
<evidence type="ECO:0000313" key="4">
    <source>
        <dbReference type="EMBL" id="KAH0574335.1"/>
    </source>
</evidence>
<keyword evidence="1" id="KW-0812">Transmembrane</keyword>
<accession>V6LJQ7</accession>
<feature type="chain" id="PRO_5004749185" description="Transmembrane protein" evidence="2">
    <location>
        <begin position="17"/>
        <end position="532"/>
    </location>
</feature>
<gene>
    <name evidence="3" type="ORF">SS50377_15276</name>
    <name evidence="4" type="ORF">SS50377_24290</name>
</gene>
<dbReference type="AlphaFoldDB" id="V6LJQ7"/>
<evidence type="ECO:0008006" key="6">
    <source>
        <dbReference type="Google" id="ProtNLM"/>
    </source>
</evidence>
<dbReference type="EMBL" id="AUWU02000004">
    <property type="protein sequence ID" value="KAH0574335.1"/>
    <property type="molecule type" value="Genomic_DNA"/>
</dbReference>
<evidence type="ECO:0000256" key="1">
    <source>
        <dbReference type="SAM" id="Phobius"/>
    </source>
</evidence>
<sequence length="532" mass="60272">MIILLAFSCQIGSSSVLVVKQTDSIQFQTQPSPILDADETISCRAQTGKTAVYEIQIGTNTFRSEFVVYDAFQDNVVELHPVAGSSAESASTFVIASYMITFLDNNLDQTAAVGQLIVVIYNYNQCIYDPTIQYESFTSISAVVKTNPKCIVTTTSDVMYILSLEKDIIIQRNITQASFDFGELNVETADCLSGTEEYKKVCSDTSLKISGENFINLKLIIIIPKSITSINQYTNDYGVEIDEEITLNFNLIYNIDISQRDTTQSCTSSDKIAFFNDVIYIYQIPMDPMCDISIYSEKSYWITASELADESGKHFQLQFYTSYPFELQGYISCSTWEISDYDSMQECQQQQALVQTYPSNMSQAIIYKLSNNTVFTGSYRFTPQHTPTGNANITITHKQMCVQLNKNIYSTHNFVSIQVNVSETFHLFNKDIIQVSLTDNFEYPSKDNTYCYPIEDSFTVLLSKFGFSTYFGVVSIEEAMFELVGLEVLVGYDSFWQGWVFIIAGIIINIVYLICSITFMKRKSKTSKRLFE</sequence>
<feature type="transmembrane region" description="Helical" evidence="1">
    <location>
        <begin position="496"/>
        <end position="520"/>
    </location>
</feature>
<reference evidence="4" key="2">
    <citation type="submission" date="2020-12" db="EMBL/GenBank/DDBJ databases">
        <title>New Spironucleus salmonicida genome in near-complete chromosomes.</title>
        <authorList>
            <person name="Xu F."/>
            <person name="Kurt Z."/>
            <person name="Jimenez-Gonzalez A."/>
            <person name="Astvaldsson A."/>
            <person name="Andersson J.O."/>
            <person name="Svard S.G."/>
        </authorList>
    </citation>
    <scope>NUCLEOTIDE SEQUENCE</scope>
    <source>
        <strain evidence="4">ATCC 50377</strain>
    </source>
</reference>
<reference evidence="3 4" key="1">
    <citation type="journal article" date="2014" name="PLoS Genet.">
        <title>The Genome of Spironucleus salmonicida Highlights a Fish Pathogen Adapted to Fluctuating Environments.</title>
        <authorList>
            <person name="Xu F."/>
            <person name="Jerlstrom-Hultqvist J."/>
            <person name="Einarsson E."/>
            <person name="Astvaldsson A."/>
            <person name="Svard S.G."/>
            <person name="Andersson J.O."/>
        </authorList>
    </citation>
    <scope>NUCLEOTIDE SEQUENCE</scope>
    <source>
        <strain evidence="4">ATCC 50377</strain>
    </source>
</reference>
<name>V6LJQ7_9EUKA</name>
<keyword evidence="1" id="KW-1133">Transmembrane helix</keyword>
<keyword evidence="1" id="KW-0472">Membrane</keyword>
<keyword evidence="5" id="KW-1185">Reference proteome</keyword>
<feature type="signal peptide" evidence="2">
    <location>
        <begin position="1"/>
        <end position="16"/>
    </location>
</feature>
<evidence type="ECO:0000313" key="5">
    <source>
        <dbReference type="Proteomes" id="UP000018208"/>
    </source>
</evidence>
<dbReference type="EMBL" id="KI546107">
    <property type="protein sequence ID" value="EST44830.1"/>
    <property type="molecule type" value="Genomic_DNA"/>
</dbReference>
<proteinExistence type="predicted"/>